<dbReference type="Proteomes" id="UP000054538">
    <property type="component" value="Unassembled WGS sequence"/>
</dbReference>
<evidence type="ECO:0000313" key="1">
    <source>
        <dbReference type="EMBL" id="KIK79301.1"/>
    </source>
</evidence>
<reference evidence="1 2" key="1">
    <citation type="submission" date="2014-04" db="EMBL/GenBank/DDBJ databases">
        <authorList>
            <consortium name="DOE Joint Genome Institute"/>
            <person name="Kuo A."/>
            <person name="Kohler A."/>
            <person name="Jargeat P."/>
            <person name="Nagy L.G."/>
            <person name="Floudas D."/>
            <person name="Copeland A."/>
            <person name="Barry K.W."/>
            <person name="Cichocki N."/>
            <person name="Veneault-Fourrey C."/>
            <person name="LaButti K."/>
            <person name="Lindquist E.A."/>
            <person name="Lipzen A."/>
            <person name="Lundell T."/>
            <person name="Morin E."/>
            <person name="Murat C."/>
            <person name="Sun H."/>
            <person name="Tunlid A."/>
            <person name="Henrissat B."/>
            <person name="Grigoriev I.V."/>
            <person name="Hibbett D.S."/>
            <person name="Martin F."/>
            <person name="Nordberg H.P."/>
            <person name="Cantor M.N."/>
            <person name="Hua S.X."/>
        </authorList>
    </citation>
    <scope>NUCLEOTIDE SEQUENCE [LARGE SCALE GENOMIC DNA]</scope>
    <source>
        <strain evidence="1 2">Ve08.2h10</strain>
    </source>
</reference>
<name>A0A0D0D6K0_9AGAM</name>
<evidence type="ECO:0000313" key="2">
    <source>
        <dbReference type="Proteomes" id="UP000054538"/>
    </source>
</evidence>
<dbReference type="AlphaFoldDB" id="A0A0D0D6K0"/>
<reference evidence="2" key="2">
    <citation type="submission" date="2015-01" db="EMBL/GenBank/DDBJ databases">
        <title>Evolutionary Origins and Diversification of the Mycorrhizal Mutualists.</title>
        <authorList>
            <consortium name="DOE Joint Genome Institute"/>
            <consortium name="Mycorrhizal Genomics Consortium"/>
            <person name="Kohler A."/>
            <person name="Kuo A."/>
            <person name="Nagy L.G."/>
            <person name="Floudas D."/>
            <person name="Copeland A."/>
            <person name="Barry K.W."/>
            <person name="Cichocki N."/>
            <person name="Veneault-Fourrey C."/>
            <person name="LaButti K."/>
            <person name="Lindquist E.A."/>
            <person name="Lipzen A."/>
            <person name="Lundell T."/>
            <person name="Morin E."/>
            <person name="Murat C."/>
            <person name="Riley R."/>
            <person name="Ohm R."/>
            <person name="Sun H."/>
            <person name="Tunlid A."/>
            <person name="Henrissat B."/>
            <person name="Grigoriev I.V."/>
            <person name="Hibbett D.S."/>
            <person name="Martin F."/>
        </authorList>
    </citation>
    <scope>NUCLEOTIDE SEQUENCE [LARGE SCALE GENOMIC DNA]</scope>
    <source>
        <strain evidence="2">Ve08.2h10</strain>
    </source>
</reference>
<dbReference type="HOGENOM" id="CLU_2622719_0_0_1"/>
<dbReference type="InParanoid" id="A0A0D0D6K0"/>
<accession>A0A0D0D6K0</accession>
<dbReference type="EMBL" id="KN826317">
    <property type="protein sequence ID" value="KIK79301.1"/>
    <property type="molecule type" value="Genomic_DNA"/>
</dbReference>
<protein>
    <submittedName>
        <fullName evidence="1">Uncharacterized protein</fullName>
    </submittedName>
</protein>
<proteinExistence type="predicted"/>
<keyword evidence="2" id="KW-1185">Reference proteome</keyword>
<sequence length="78" mass="8638">MFSPPPICFQPCCPTGAEKIQSPFLVLRGWNRGKNIKKGCDMINPEGILCEKNSRRENTSVSRRDGQECHGLSVGFLG</sequence>
<gene>
    <name evidence="1" type="ORF">PAXRUDRAFT_284893</name>
</gene>
<organism evidence="1 2">
    <name type="scientific">Paxillus rubicundulus Ve08.2h10</name>
    <dbReference type="NCBI Taxonomy" id="930991"/>
    <lineage>
        <taxon>Eukaryota</taxon>
        <taxon>Fungi</taxon>
        <taxon>Dikarya</taxon>
        <taxon>Basidiomycota</taxon>
        <taxon>Agaricomycotina</taxon>
        <taxon>Agaricomycetes</taxon>
        <taxon>Agaricomycetidae</taxon>
        <taxon>Boletales</taxon>
        <taxon>Paxilineae</taxon>
        <taxon>Paxillaceae</taxon>
        <taxon>Paxillus</taxon>
    </lineage>
</organism>